<dbReference type="EMBL" id="AP019525">
    <property type="protein sequence ID" value="BBI90849.1"/>
    <property type="molecule type" value="Genomic_DNA"/>
</dbReference>
<organism evidence="1 2">
    <name type="scientific">Tenacibaculum phage PTm5</name>
    <dbReference type="NCBI Taxonomy" id="2547426"/>
    <lineage>
        <taxon>Viruses</taxon>
        <taxon>Duplodnaviria</taxon>
        <taxon>Heunggongvirae</taxon>
        <taxon>Uroviricota</taxon>
        <taxon>Caudoviricetes</taxon>
        <taxon>Shirahamavirus</taxon>
        <taxon>Shirahamavirus PTm1</taxon>
    </lineage>
</organism>
<evidence type="ECO:0000313" key="2">
    <source>
        <dbReference type="Proteomes" id="UP000424080"/>
    </source>
</evidence>
<proteinExistence type="predicted"/>
<sequence>MNTYNYLKDMPISEVYNRVAKIDFSHFTKQCSNRPKELGYTSVNEYNDELKYLVKLSWCLVYEALGLPWGNNINIKSHGRFGDTNFKTRIEPSVSGELVNVAVVDYYLMNLYSMLLINAYGIEYGIPHFGEVYELMVKLRKYSKKIEYLGETGRNLTYDLKCLINASYLYITHHKFQIERYGKTTNNIFNDLYNEVIGDVLKKYKNDVLIMDIDHIVLVNGSEGHMKLKQIIKDNKIKYRKKVYRAFEYIVYNKIDRFNNKKK</sequence>
<name>A0A5S9ES16_9CAUD</name>
<accession>A0A5S9ES16</accession>
<reference evidence="1 2" key="1">
    <citation type="journal article" date="2019" name="Arch. Virol.">
        <title>A novel jumbo Tenacibaculum maritimum lytic phage with head-fiber-like appendages.</title>
        <authorList>
            <person name="Kawato Y."/>
            <person name="Istiqomah I."/>
            <person name="Gaafar A.Y."/>
            <person name="Hanaoka M."/>
            <person name="Ishimaru K."/>
            <person name="Yasuike M."/>
            <person name="Nishiki I."/>
            <person name="Nakamura Y."/>
            <person name="Fujiwara A."/>
            <person name="Nakai T."/>
        </authorList>
    </citation>
    <scope>NUCLEOTIDE SEQUENCE [LARGE SCALE GENOMIC DNA]</scope>
    <source>
        <strain evidence="1 2">PTm5</strain>
    </source>
</reference>
<protein>
    <submittedName>
        <fullName evidence="1">Uncharacterized protein</fullName>
    </submittedName>
</protein>
<dbReference type="Proteomes" id="UP000424080">
    <property type="component" value="Segment"/>
</dbReference>
<evidence type="ECO:0000313" key="1">
    <source>
        <dbReference type="EMBL" id="BBI90849.1"/>
    </source>
</evidence>